<dbReference type="GeneID" id="37019809"/>
<keyword evidence="3" id="KW-1185">Reference proteome</keyword>
<evidence type="ECO:0000313" key="3">
    <source>
        <dbReference type="Proteomes" id="UP000245771"/>
    </source>
</evidence>
<evidence type="ECO:0000256" key="1">
    <source>
        <dbReference type="SAM" id="MobiDB-lite"/>
    </source>
</evidence>
<evidence type="ECO:0000313" key="2">
    <source>
        <dbReference type="EMBL" id="PWN36552.1"/>
    </source>
</evidence>
<accession>A0A316VG45</accession>
<name>A0A316VG45_9BASI</name>
<dbReference type="PANTHER" id="PTHR12459">
    <property type="entry name" value="TRANSMEMBRANE PROTEIN 135-RELATED"/>
    <property type="match status" value="1"/>
</dbReference>
<gene>
    <name evidence="2" type="ORF">FA14DRAFT_159045</name>
</gene>
<organism evidence="2 3">
    <name type="scientific">Meira miltonrushii</name>
    <dbReference type="NCBI Taxonomy" id="1280837"/>
    <lineage>
        <taxon>Eukaryota</taxon>
        <taxon>Fungi</taxon>
        <taxon>Dikarya</taxon>
        <taxon>Basidiomycota</taxon>
        <taxon>Ustilaginomycotina</taxon>
        <taxon>Exobasidiomycetes</taxon>
        <taxon>Exobasidiales</taxon>
        <taxon>Brachybasidiaceae</taxon>
        <taxon>Meira</taxon>
    </lineage>
</organism>
<proteinExistence type="predicted"/>
<sequence>MVAPRPGQKRRSISKQNGNGSSGSTSEYPEDDGNTQLSYPLSFAMTANEARSVQVVLAKLGFARPPPPLRSRSNSSTNPPTPSASYPSTPSSGLPRGASPFVPMTALTSIGNDAIKQPGPTAQTAIANAFEDDVLPLTTRTSLRSFMIGYLIQSALQAILPGLLRRKSPGEAIKALFSATAAKTGFAFALFTFLYRNINYFLTFVRIKALSSLPSLSPSSLPEASHRTRFLAKVVRTAHGDGIVPFLSALAASPALYLLPSQVASRPGAATFPRKTFALDLFTKGLYFHVDALHRRRSSLVSWIPEWCDTALLYAIGNGQLLWAFLFEPDCFPKSYGDFILARSTSYVPAKPKDLPASMAWPTKREIADHVALLSTPKKNQTPFPGFTSPSLAALNPSAGPTTPFSKINPVLDWSPAHPAHSRLLCAMLHPTEPSCRTNYLNYWATEWKQSAKFVGAITAVFNLFKLKSWKRDPEGSLFRFVMSVCQGATVISGSIATAWAFTCLFQQYFPKNFMPRSRFFLNGFLSSIFIYAVPAARRAQLGVYVGRLSLDSSWQILAKQGKVKSVRNGDVALLALGLAMLSSLNEDSPYILSGYVRRILRMLTGPRLTGTSAVMAGLPLKPVENTSNQVWSSSSPSSEAVNAKDLDSKLRNRF</sequence>
<feature type="compositionally biased region" description="Polar residues" evidence="1">
    <location>
        <begin position="14"/>
        <end position="27"/>
    </location>
</feature>
<dbReference type="RefSeq" id="XP_025356854.1">
    <property type="nucleotide sequence ID" value="XM_025498028.1"/>
</dbReference>
<feature type="compositionally biased region" description="Low complexity" evidence="1">
    <location>
        <begin position="70"/>
        <end position="92"/>
    </location>
</feature>
<protein>
    <recommendedName>
        <fullName evidence="4">Transmembrane protein 135 N-terminal domain-containing protein</fullName>
    </recommendedName>
</protein>
<dbReference type="Proteomes" id="UP000245771">
    <property type="component" value="Unassembled WGS sequence"/>
</dbReference>
<feature type="region of interest" description="Disordered" evidence="1">
    <location>
        <begin position="64"/>
        <end position="98"/>
    </location>
</feature>
<dbReference type="AlphaFoldDB" id="A0A316VG45"/>
<dbReference type="EMBL" id="KZ819602">
    <property type="protein sequence ID" value="PWN36552.1"/>
    <property type="molecule type" value="Genomic_DNA"/>
</dbReference>
<feature type="region of interest" description="Disordered" evidence="1">
    <location>
        <begin position="1"/>
        <end position="38"/>
    </location>
</feature>
<reference evidence="2 3" key="1">
    <citation type="journal article" date="2018" name="Mol. Biol. Evol.">
        <title>Broad Genomic Sampling Reveals a Smut Pathogenic Ancestry of the Fungal Clade Ustilaginomycotina.</title>
        <authorList>
            <person name="Kijpornyongpan T."/>
            <person name="Mondo S.J."/>
            <person name="Barry K."/>
            <person name="Sandor L."/>
            <person name="Lee J."/>
            <person name="Lipzen A."/>
            <person name="Pangilinan J."/>
            <person name="LaButti K."/>
            <person name="Hainaut M."/>
            <person name="Henrissat B."/>
            <person name="Grigoriev I.V."/>
            <person name="Spatafora J.W."/>
            <person name="Aime M.C."/>
        </authorList>
    </citation>
    <scope>NUCLEOTIDE SEQUENCE [LARGE SCALE GENOMIC DNA]</scope>
    <source>
        <strain evidence="2 3">MCA 3882</strain>
    </source>
</reference>
<dbReference type="PANTHER" id="PTHR12459:SF19">
    <property type="entry name" value="TRANSMEMBRANE PROTEIN 135 N-TERMINAL DOMAIN-CONTAINING PROTEIN"/>
    <property type="match status" value="1"/>
</dbReference>
<evidence type="ECO:0008006" key="4">
    <source>
        <dbReference type="Google" id="ProtNLM"/>
    </source>
</evidence>
<feature type="compositionally biased region" description="Basic and acidic residues" evidence="1">
    <location>
        <begin position="643"/>
        <end position="655"/>
    </location>
</feature>
<dbReference type="OrthoDB" id="291792at2759"/>
<feature type="region of interest" description="Disordered" evidence="1">
    <location>
        <begin position="628"/>
        <end position="655"/>
    </location>
</feature>
<dbReference type="InParanoid" id="A0A316VG45"/>
<dbReference type="InterPro" id="IPR026749">
    <property type="entry name" value="Tmem135"/>
</dbReference>